<dbReference type="EMBL" id="NBII01000007">
    <property type="protein sequence ID" value="PAV17061.1"/>
    <property type="molecule type" value="Genomic_DNA"/>
</dbReference>
<name>A0A286UBU6_9AGAM</name>
<accession>A0A286UBU6</accession>
<reference evidence="1 2" key="1">
    <citation type="journal article" date="2017" name="Mol. Ecol.">
        <title>Comparative and population genomic landscape of Phellinus noxius: A hypervariable fungus causing root rot in trees.</title>
        <authorList>
            <person name="Chung C.L."/>
            <person name="Lee T.J."/>
            <person name="Akiba M."/>
            <person name="Lee H.H."/>
            <person name="Kuo T.H."/>
            <person name="Liu D."/>
            <person name="Ke H.M."/>
            <person name="Yokoi T."/>
            <person name="Roa M.B."/>
            <person name="Lu M.J."/>
            <person name="Chang Y.Y."/>
            <person name="Ann P.J."/>
            <person name="Tsai J.N."/>
            <person name="Chen C.Y."/>
            <person name="Tzean S.S."/>
            <person name="Ota Y."/>
            <person name="Hattori T."/>
            <person name="Sahashi N."/>
            <person name="Liou R.F."/>
            <person name="Kikuchi T."/>
            <person name="Tsai I.J."/>
        </authorList>
    </citation>
    <scope>NUCLEOTIDE SEQUENCE [LARGE SCALE GENOMIC DNA]</scope>
    <source>
        <strain evidence="1 2">FFPRI411160</strain>
    </source>
</reference>
<keyword evidence="2" id="KW-1185">Reference proteome</keyword>
<evidence type="ECO:0000313" key="2">
    <source>
        <dbReference type="Proteomes" id="UP000217199"/>
    </source>
</evidence>
<comment type="caution">
    <text evidence="1">The sequence shown here is derived from an EMBL/GenBank/DDBJ whole genome shotgun (WGS) entry which is preliminary data.</text>
</comment>
<gene>
    <name evidence="1" type="ORF">PNOK_0712500</name>
</gene>
<dbReference type="AlphaFoldDB" id="A0A286UBU6"/>
<sequence length="226" mass="26025">MEDPISSLCPNSGALYDFLCDYVRLEELALRFGSEDRSEEGLDFFEVQEEENGIPLQPTLISLDRLQIFKVKCLNKHIAQIITSAFYKTFHTPSLWELDIGGVEGNYIGHQLGENLLNVLEHRPLRNLRYLSGTAFWISQCYPVFNFNGLQSLRLYGFHQFELNLLRNWLKDGESGLLPNLSKLDMDISVRKRDTDLINKLKEIIASRQSPQTGNVKRIELTLGRF</sequence>
<organism evidence="1 2">
    <name type="scientific">Pyrrhoderma noxium</name>
    <dbReference type="NCBI Taxonomy" id="2282107"/>
    <lineage>
        <taxon>Eukaryota</taxon>
        <taxon>Fungi</taxon>
        <taxon>Dikarya</taxon>
        <taxon>Basidiomycota</taxon>
        <taxon>Agaricomycotina</taxon>
        <taxon>Agaricomycetes</taxon>
        <taxon>Hymenochaetales</taxon>
        <taxon>Hymenochaetaceae</taxon>
        <taxon>Pyrrhoderma</taxon>
    </lineage>
</organism>
<dbReference type="InParanoid" id="A0A286UBU6"/>
<dbReference type="Proteomes" id="UP000217199">
    <property type="component" value="Unassembled WGS sequence"/>
</dbReference>
<evidence type="ECO:0000313" key="1">
    <source>
        <dbReference type="EMBL" id="PAV17061.1"/>
    </source>
</evidence>
<protein>
    <submittedName>
        <fullName evidence="1">Uncharacterized protein</fullName>
    </submittedName>
</protein>
<proteinExistence type="predicted"/>